<dbReference type="AlphaFoldDB" id="A0A7I7XFZ9"/>
<dbReference type="EMBL" id="AP022610">
    <property type="protein sequence ID" value="BBZ28109.1"/>
    <property type="molecule type" value="Genomic_DNA"/>
</dbReference>
<dbReference type="RefSeq" id="WP_163737014.1">
    <property type="nucleotide sequence ID" value="NZ_AP022610.1"/>
</dbReference>
<sequence length="70" mass="8013">MNEITRCGSAVLAATPDYTFARSSELHKGGDPMSKRRGIVSRLFEGLGRVTWGVIRHKIDERRSQRNRQR</sequence>
<accession>A0A7I7XFZ9</accession>
<dbReference type="Proteomes" id="UP000466517">
    <property type="component" value="Chromosome"/>
</dbReference>
<protein>
    <submittedName>
        <fullName evidence="1">Uncharacterized protein</fullName>
    </submittedName>
</protein>
<proteinExistence type="predicted"/>
<reference evidence="1 2" key="1">
    <citation type="journal article" date="2019" name="Emerg. Microbes Infect.">
        <title>Comprehensive subspecies identification of 175 nontuberculous mycobacteria species based on 7547 genomic profiles.</title>
        <authorList>
            <person name="Matsumoto Y."/>
            <person name="Kinjo T."/>
            <person name="Motooka D."/>
            <person name="Nabeya D."/>
            <person name="Jung N."/>
            <person name="Uechi K."/>
            <person name="Horii T."/>
            <person name="Iida T."/>
            <person name="Fujita J."/>
            <person name="Nakamura S."/>
        </authorList>
    </citation>
    <scope>NUCLEOTIDE SEQUENCE [LARGE SCALE GENOMIC DNA]</scope>
    <source>
        <strain evidence="1 2">JCM 13574</strain>
    </source>
</reference>
<gene>
    <name evidence="1" type="ORF">MMAD_24040</name>
</gene>
<organism evidence="1 2">
    <name type="scientific">Mycolicibacterium madagascariense</name>
    <dbReference type="NCBI Taxonomy" id="212765"/>
    <lineage>
        <taxon>Bacteria</taxon>
        <taxon>Bacillati</taxon>
        <taxon>Actinomycetota</taxon>
        <taxon>Actinomycetes</taxon>
        <taxon>Mycobacteriales</taxon>
        <taxon>Mycobacteriaceae</taxon>
        <taxon>Mycolicibacterium</taxon>
    </lineage>
</organism>
<dbReference type="KEGG" id="mmag:MMAD_24040"/>
<evidence type="ECO:0000313" key="1">
    <source>
        <dbReference type="EMBL" id="BBZ28109.1"/>
    </source>
</evidence>
<evidence type="ECO:0000313" key="2">
    <source>
        <dbReference type="Proteomes" id="UP000466517"/>
    </source>
</evidence>
<name>A0A7I7XFZ9_9MYCO</name>
<keyword evidence="2" id="KW-1185">Reference proteome</keyword>